<dbReference type="EMBL" id="FMCW01000057">
    <property type="protein sequence ID" value="SCF22039.1"/>
    <property type="molecule type" value="Genomic_DNA"/>
</dbReference>
<accession>A0A1C4YMS7</accession>
<proteinExistence type="predicted"/>
<dbReference type="Proteomes" id="UP000199375">
    <property type="component" value="Unassembled WGS sequence"/>
</dbReference>
<evidence type="ECO:0000313" key="2">
    <source>
        <dbReference type="Proteomes" id="UP000199375"/>
    </source>
</evidence>
<protein>
    <submittedName>
        <fullName evidence="1">Uncharacterized protein</fullName>
    </submittedName>
</protein>
<dbReference type="AlphaFoldDB" id="A0A1C4YMS7"/>
<organism evidence="1 2">
    <name type="scientific">Micromonospora haikouensis</name>
    <dbReference type="NCBI Taxonomy" id="686309"/>
    <lineage>
        <taxon>Bacteria</taxon>
        <taxon>Bacillati</taxon>
        <taxon>Actinomycetota</taxon>
        <taxon>Actinomycetes</taxon>
        <taxon>Micromonosporales</taxon>
        <taxon>Micromonosporaceae</taxon>
        <taxon>Micromonospora</taxon>
    </lineage>
</organism>
<name>A0A1C4YMS7_9ACTN</name>
<evidence type="ECO:0000313" key="1">
    <source>
        <dbReference type="EMBL" id="SCF22039.1"/>
    </source>
</evidence>
<reference evidence="1 2" key="1">
    <citation type="submission" date="2016-06" db="EMBL/GenBank/DDBJ databases">
        <authorList>
            <person name="Kjaerup R.B."/>
            <person name="Dalgaard T.S."/>
            <person name="Juul-Madsen H.R."/>
        </authorList>
    </citation>
    <scope>NUCLEOTIDE SEQUENCE [LARGE SCALE GENOMIC DNA]</scope>
    <source>
        <strain evidence="1 2">DSM 45626</strain>
    </source>
</reference>
<gene>
    <name evidence="1" type="ORF">GA0070558_15710</name>
</gene>
<sequence length="63" mass="6251">MFSWLAEVTAQTTVSSSPEAAVGPAVGGGAVAVRRVVVTGGGEPVQIVGLEPVQQVMSAGNSR</sequence>